<feature type="compositionally biased region" description="Low complexity" evidence="1">
    <location>
        <begin position="494"/>
        <end position="508"/>
    </location>
</feature>
<evidence type="ECO:0000313" key="4">
    <source>
        <dbReference type="Proteomes" id="UP000290189"/>
    </source>
</evidence>
<evidence type="ECO:0000259" key="2">
    <source>
        <dbReference type="SMART" id="SM00233"/>
    </source>
</evidence>
<organism evidence="3 4">
    <name type="scientific">Plasmodiophora brassicae</name>
    <name type="common">Clubroot disease agent</name>
    <dbReference type="NCBI Taxonomy" id="37360"/>
    <lineage>
        <taxon>Eukaryota</taxon>
        <taxon>Sar</taxon>
        <taxon>Rhizaria</taxon>
        <taxon>Endomyxa</taxon>
        <taxon>Phytomyxea</taxon>
        <taxon>Plasmodiophorida</taxon>
        <taxon>Plasmodiophoridae</taxon>
        <taxon>Plasmodiophora</taxon>
    </lineage>
</organism>
<dbReference type="SMART" id="SM00233">
    <property type="entry name" value="PH"/>
    <property type="match status" value="2"/>
</dbReference>
<dbReference type="InterPro" id="IPR001849">
    <property type="entry name" value="PH_domain"/>
</dbReference>
<dbReference type="InterPro" id="IPR011993">
    <property type="entry name" value="PH-like_dom_sf"/>
</dbReference>
<protein>
    <recommendedName>
        <fullName evidence="2">PH domain-containing protein</fullName>
    </recommendedName>
</protein>
<feature type="region of interest" description="Disordered" evidence="1">
    <location>
        <begin position="89"/>
        <end position="113"/>
    </location>
</feature>
<gene>
    <name evidence="3" type="ORF">PLBR_LOCUS3395</name>
</gene>
<accession>A0A3P3Y865</accession>
<feature type="region of interest" description="Disordered" evidence="1">
    <location>
        <begin position="133"/>
        <end position="214"/>
    </location>
</feature>
<sequence>MHAIWMDDIECLVKCLASARELGGLATCWPGRFMRIYRHAHSHITPPMEGVEAVTGELPAPLRPDRGATSAGGSVVSDVHGDMAEAPAPALLQGDGKAPVESSPEFKVGSHRHASLSDDAVKVDLDLDADIPWIPPATSGTQSSSDSNQTGTGSAAGTQSPDAAIHKHRRSSSFSGVTELGPADDDAKGERDRPHSASLNDTKHDSDSDSEIGRRGRVMADGLKKSVTFHDSVESQTDTVIDDRAFCGRASRQYRQLSADVVYTAFVEFIERGKPCRMFVREGLFTHRKMMFTSRKQFVLHLFSDLICFSEKDRRGYLRQVDKFHLRDCTVSPCVSDESPSLAITHVPSRKTICVSANHVHVRDQWCNDIHMLVEWCRNGETGIMPVIRSPQLEVAFAASNSRSISSSLRNDLISRAAAVVPANTSSGGGGGGHARSHSADVPEPHYKQLARSVSQLTSELRPRWRRRQDSSGPVPAPAIAPAAPVPAAPAPAAPSAAPAPAAPAPVAEQPESDADTDADTGDDEAMDSNSQDLGVIPKSPLSKRYEMTWAYAIDQMKLVKSAMKQRNAGDYDRMDKEIQALRERREAAMSARVAHIKKGDFLYKYDRQGQAYLRFYKVDAAGETLSWSKHGGPSSNDHSIDLASIAQIVIGPQTRRFRRSATVDIECGTVEQLDCWVLGLQSLIPLWQSTHITHGQLLWIRTMIKADYLAQKRGLGTRSELFQRLEVQPIPPPTSRTKTTFDPRAVPSGYLGLSSKRILSMSSSSASLMNRTRTLSNSLQNHEPIPE</sequence>
<dbReference type="AlphaFoldDB" id="A0A3P3Y865"/>
<dbReference type="Proteomes" id="UP000290189">
    <property type="component" value="Unassembled WGS sequence"/>
</dbReference>
<feature type="compositionally biased region" description="Acidic residues" evidence="1">
    <location>
        <begin position="511"/>
        <end position="527"/>
    </location>
</feature>
<dbReference type="Gene3D" id="2.30.29.30">
    <property type="entry name" value="Pleckstrin-homology domain (PH domain)/Phosphotyrosine-binding domain (PTB)"/>
    <property type="match status" value="2"/>
</dbReference>
<reference evidence="3 4" key="1">
    <citation type="submission" date="2018-03" db="EMBL/GenBank/DDBJ databases">
        <authorList>
            <person name="Fogelqvist J."/>
        </authorList>
    </citation>
    <scope>NUCLEOTIDE SEQUENCE [LARGE SCALE GENOMIC DNA]</scope>
</reference>
<evidence type="ECO:0000256" key="1">
    <source>
        <dbReference type="SAM" id="MobiDB-lite"/>
    </source>
</evidence>
<dbReference type="EMBL" id="OVEO01000005">
    <property type="protein sequence ID" value="SPQ96180.1"/>
    <property type="molecule type" value="Genomic_DNA"/>
</dbReference>
<feature type="compositionally biased region" description="Pro residues" evidence="1">
    <location>
        <begin position="475"/>
        <end position="493"/>
    </location>
</feature>
<keyword evidence="3" id="KW-0496">Mitochondrion</keyword>
<feature type="domain" description="PH" evidence="2">
    <location>
        <begin position="597"/>
        <end position="688"/>
    </location>
</feature>
<proteinExistence type="predicted"/>
<geneLocation type="mitochondrion" evidence="3"/>
<dbReference type="SUPFAM" id="SSF50729">
    <property type="entry name" value="PH domain-like"/>
    <property type="match status" value="2"/>
</dbReference>
<name>A0A3P3Y865_PLABS</name>
<feature type="domain" description="PH" evidence="2">
    <location>
        <begin position="279"/>
        <end position="377"/>
    </location>
</feature>
<feature type="region of interest" description="Disordered" evidence="1">
    <location>
        <begin position="453"/>
        <end position="538"/>
    </location>
</feature>
<evidence type="ECO:0000313" key="3">
    <source>
        <dbReference type="EMBL" id="SPQ96180.1"/>
    </source>
</evidence>
<feature type="compositionally biased region" description="Polar residues" evidence="1">
    <location>
        <begin position="138"/>
        <end position="161"/>
    </location>
</feature>
<feature type="compositionally biased region" description="Basic and acidic residues" evidence="1">
    <location>
        <begin position="185"/>
        <end position="214"/>
    </location>
</feature>